<gene>
    <name evidence="2" type="ORF">CSUI_009528</name>
</gene>
<protein>
    <submittedName>
        <fullName evidence="2">Uncharacterized protein</fullName>
    </submittedName>
</protein>
<feature type="compositionally biased region" description="Polar residues" evidence="1">
    <location>
        <begin position="106"/>
        <end position="116"/>
    </location>
</feature>
<dbReference type="EMBL" id="MIGC01005711">
    <property type="protein sequence ID" value="PHJ16655.1"/>
    <property type="molecule type" value="Genomic_DNA"/>
</dbReference>
<feature type="region of interest" description="Disordered" evidence="1">
    <location>
        <begin position="67"/>
        <end position="313"/>
    </location>
</feature>
<sequence length="313" mass="34475">MCEVGFIRIPAEEEEEKEEEREKEEGPAIKSKRRSRVTNTASEAIELPPDVPLHKLQHFLSLLSSFSSSSSFISPPHDQRQPAVTAKGEEKDRQRGQGETNERKIQTTAGASSSSLPPACHPESRPSPVFLQTSFSLPKRKTEKMMKKHGGGEEEEEKEQNDGEEKDVPSSRQISSDRSPRPLFLSVSLLSTRGRKDEEDKRDEKEKEEEISSSLHEDKKSRFPSILFHSQTPPCPSSSSSGRPGTSVRSLAGETSLLSPSFSSSSSSFSSSSYHNSSSSSSYSHPREERERSCTAGVSRTAGVSPLRHAVAT</sequence>
<accession>A0A2C6KJJ6</accession>
<proteinExistence type="predicted"/>
<reference evidence="2 3" key="1">
    <citation type="journal article" date="2017" name="Int. J. Parasitol.">
        <title>The genome of the protozoan parasite Cystoisospora suis and a reverse vaccinology approach to identify vaccine candidates.</title>
        <authorList>
            <person name="Palmieri N."/>
            <person name="Shrestha A."/>
            <person name="Ruttkowski B."/>
            <person name="Beck T."/>
            <person name="Vogl C."/>
            <person name="Tomley F."/>
            <person name="Blake D.P."/>
            <person name="Joachim A."/>
        </authorList>
    </citation>
    <scope>NUCLEOTIDE SEQUENCE [LARGE SCALE GENOMIC DNA]</scope>
    <source>
        <strain evidence="2 3">Wien I</strain>
    </source>
</reference>
<feature type="compositionally biased region" description="Basic residues" evidence="1">
    <location>
        <begin position="138"/>
        <end position="149"/>
    </location>
</feature>
<feature type="compositionally biased region" description="Basic and acidic residues" evidence="1">
    <location>
        <begin position="87"/>
        <end position="105"/>
    </location>
</feature>
<evidence type="ECO:0000313" key="3">
    <source>
        <dbReference type="Proteomes" id="UP000221165"/>
    </source>
</evidence>
<dbReference type="RefSeq" id="XP_067918381.1">
    <property type="nucleotide sequence ID" value="XM_068069643.1"/>
</dbReference>
<dbReference type="Proteomes" id="UP000221165">
    <property type="component" value="Unassembled WGS sequence"/>
</dbReference>
<dbReference type="AlphaFoldDB" id="A0A2C6KJJ6"/>
<name>A0A2C6KJJ6_9APIC</name>
<feature type="compositionally biased region" description="Acidic residues" evidence="1">
    <location>
        <begin position="12"/>
        <end position="22"/>
    </location>
</feature>
<dbReference type="VEuPathDB" id="ToxoDB:CSUI_009528"/>
<dbReference type="GeneID" id="94432854"/>
<evidence type="ECO:0000256" key="1">
    <source>
        <dbReference type="SAM" id="MobiDB-lite"/>
    </source>
</evidence>
<organism evidence="2 3">
    <name type="scientific">Cystoisospora suis</name>
    <dbReference type="NCBI Taxonomy" id="483139"/>
    <lineage>
        <taxon>Eukaryota</taxon>
        <taxon>Sar</taxon>
        <taxon>Alveolata</taxon>
        <taxon>Apicomplexa</taxon>
        <taxon>Conoidasida</taxon>
        <taxon>Coccidia</taxon>
        <taxon>Eucoccidiorida</taxon>
        <taxon>Eimeriorina</taxon>
        <taxon>Sarcocystidae</taxon>
        <taxon>Cystoisospora</taxon>
    </lineage>
</organism>
<comment type="caution">
    <text evidence="2">The sequence shown here is derived from an EMBL/GenBank/DDBJ whole genome shotgun (WGS) entry which is preliminary data.</text>
</comment>
<feature type="compositionally biased region" description="Basic and acidic residues" evidence="1">
    <location>
        <begin position="160"/>
        <end position="169"/>
    </location>
</feature>
<keyword evidence="3" id="KW-1185">Reference proteome</keyword>
<feature type="compositionally biased region" description="Basic and acidic residues" evidence="1">
    <location>
        <begin position="194"/>
        <end position="221"/>
    </location>
</feature>
<feature type="compositionally biased region" description="Low complexity" evidence="1">
    <location>
        <begin position="237"/>
        <end position="284"/>
    </location>
</feature>
<feature type="region of interest" description="Disordered" evidence="1">
    <location>
        <begin position="1"/>
        <end position="51"/>
    </location>
</feature>
<evidence type="ECO:0000313" key="2">
    <source>
        <dbReference type="EMBL" id="PHJ16655.1"/>
    </source>
</evidence>